<reference evidence="2" key="1">
    <citation type="submission" date="2012-09" db="EMBL/GenBank/DDBJ databases">
        <authorList>
            <person name="Weinstock G."/>
            <person name="Sodergren E."/>
            <person name="Clifton S."/>
            <person name="Fulton L."/>
            <person name="Fulton B."/>
            <person name="Courtney L."/>
            <person name="Fronick C."/>
            <person name="Harrison M."/>
            <person name="Strong C."/>
            <person name="Farmer C."/>
            <person name="Delehaunty K."/>
            <person name="Markovic C."/>
            <person name="Hall O."/>
            <person name="Minx P."/>
            <person name="Tomlinson C."/>
            <person name="Mitreva M."/>
            <person name="Nelson J."/>
            <person name="Hou S."/>
            <person name="Wollam A."/>
            <person name="Pepin K.H."/>
            <person name="Johnson M."/>
            <person name="Bhonagiri V."/>
            <person name="Nash W.E."/>
            <person name="Suruliraj S."/>
            <person name="Warren W."/>
            <person name="Chinwalla A."/>
            <person name="Mardis E.R."/>
            <person name="Wilson R.K."/>
        </authorList>
    </citation>
    <scope>NUCLEOTIDE SEQUENCE [LARGE SCALE GENOMIC DNA]</scope>
    <source>
        <strain evidence="2">OS1</strain>
    </source>
</reference>
<dbReference type="STRING" id="592015.HMPREF1705_04767"/>
<accession>A0A0T5XA04</accession>
<dbReference type="EMBL" id="ACJX03000001">
    <property type="protein sequence ID" value="KRT35177.1"/>
    <property type="molecule type" value="Genomic_DNA"/>
</dbReference>
<sequence>MSTCQAQRQAMSRPSTPALKDIWRLYPRMLHFFIVSKNFC</sequence>
<organism evidence="1 2">
    <name type="scientific">Acetomicrobium hydrogeniformans ATCC BAA-1850</name>
    <dbReference type="NCBI Taxonomy" id="592015"/>
    <lineage>
        <taxon>Bacteria</taxon>
        <taxon>Thermotogati</taxon>
        <taxon>Synergistota</taxon>
        <taxon>Synergistia</taxon>
        <taxon>Synergistales</taxon>
        <taxon>Acetomicrobiaceae</taxon>
        <taxon>Acetomicrobium</taxon>
    </lineage>
</organism>
<comment type="caution">
    <text evidence="1">The sequence shown here is derived from an EMBL/GenBank/DDBJ whole genome shotgun (WGS) entry which is preliminary data.</text>
</comment>
<dbReference type="AlphaFoldDB" id="A0A0T5XA04"/>
<evidence type="ECO:0000313" key="2">
    <source>
        <dbReference type="Proteomes" id="UP000005273"/>
    </source>
</evidence>
<protein>
    <submittedName>
        <fullName evidence="1">Uncharacterized protein</fullName>
    </submittedName>
</protein>
<dbReference type="Proteomes" id="UP000005273">
    <property type="component" value="Unassembled WGS sequence"/>
</dbReference>
<gene>
    <name evidence="1" type="ORF">HMPREF1705_04767</name>
</gene>
<name>A0A0T5XA04_9BACT</name>
<keyword evidence="2" id="KW-1185">Reference proteome</keyword>
<evidence type="ECO:0000313" key="1">
    <source>
        <dbReference type="EMBL" id="KRT35177.1"/>
    </source>
</evidence>
<proteinExistence type="predicted"/>